<dbReference type="InterPro" id="IPR036322">
    <property type="entry name" value="WD40_repeat_dom_sf"/>
</dbReference>
<evidence type="ECO:0000256" key="2">
    <source>
        <dbReference type="SAM" id="MobiDB-lite"/>
    </source>
</evidence>
<dbReference type="EMBL" id="JAPCWZ010000003">
    <property type="protein sequence ID" value="KAK8873476.1"/>
    <property type="molecule type" value="Genomic_DNA"/>
</dbReference>
<reference evidence="5 6" key="1">
    <citation type="journal article" date="2024" name="IMA Fungus">
        <title>Apiospora arundinis, a panoply of carbohydrate-active enzymes and secondary metabolites.</title>
        <authorList>
            <person name="Sorensen T."/>
            <person name="Petersen C."/>
            <person name="Muurmann A.T."/>
            <person name="Christiansen J.V."/>
            <person name="Brundto M.L."/>
            <person name="Overgaard C.K."/>
            <person name="Boysen A.T."/>
            <person name="Wollenberg R.D."/>
            <person name="Larsen T.O."/>
            <person name="Sorensen J.L."/>
            <person name="Nielsen K.L."/>
            <person name="Sondergaard T.E."/>
        </authorList>
    </citation>
    <scope>NUCLEOTIDE SEQUENCE [LARGE SCALE GENOMIC DNA]</scope>
    <source>
        <strain evidence="5 6">AAU 773</strain>
    </source>
</reference>
<dbReference type="SUPFAM" id="SSF52540">
    <property type="entry name" value="P-loop containing nucleoside triphosphate hydrolases"/>
    <property type="match status" value="1"/>
</dbReference>
<dbReference type="Pfam" id="PF22939">
    <property type="entry name" value="WHD_GPIID"/>
    <property type="match status" value="1"/>
</dbReference>
<keyword evidence="1" id="KW-0677">Repeat</keyword>
<dbReference type="Pfam" id="PF24883">
    <property type="entry name" value="NPHP3_N"/>
    <property type="match status" value="1"/>
</dbReference>
<dbReference type="Proteomes" id="UP001390339">
    <property type="component" value="Unassembled WGS sequence"/>
</dbReference>
<feature type="domain" description="Nephrocystin 3-like N-terminal" evidence="4">
    <location>
        <begin position="384"/>
        <end position="547"/>
    </location>
</feature>
<accession>A0ABR2J7E5</accession>
<evidence type="ECO:0000256" key="1">
    <source>
        <dbReference type="ARBA" id="ARBA00022737"/>
    </source>
</evidence>
<gene>
    <name evidence="5" type="ORF">PGQ11_003990</name>
</gene>
<dbReference type="InterPro" id="IPR029058">
    <property type="entry name" value="AB_hydrolase_fold"/>
</dbReference>
<dbReference type="Gene3D" id="2.130.10.10">
    <property type="entry name" value="YVTN repeat-like/Quinoprotein amine dehydrogenase"/>
    <property type="match status" value="2"/>
</dbReference>
<dbReference type="SUPFAM" id="SSF82171">
    <property type="entry name" value="DPP6 N-terminal domain-like"/>
    <property type="match status" value="1"/>
</dbReference>
<dbReference type="InterPro" id="IPR027417">
    <property type="entry name" value="P-loop_NTPase"/>
</dbReference>
<comment type="caution">
    <text evidence="5">The sequence shown here is derived from an EMBL/GenBank/DDBJ whole genome shotgun (WGS) entry which is preliminary data.</text>
</comment>
<dbReference type="SUPFAM" id="SSF53474">
    <property type="entry name" value="alpha/beta-Hydrolases"/>
    <property type="match status" value="1"/>
</dbReference>
<evidence type="ECO:0000259" key="3">
    <source>
        <dbReference type="Pfam" id="PF22939"/>
    </source>
</evidence>
<protein>
    <submittedName>
        <fullName evidence="5">NACHT and WD domain protein</fullName>
    </submittedName>
</protein>
<name>A0ABR2J7E5_9PEZI</name>
<dbReference type="InterPro" id="IPR015943">
    <property type="entry name" value="WD40/YVTN_repeat-like_dom_sf"/>
</dbReference>
<proteinExistence type="predicted"/>
<feature type="region of interest" description="Disordered" evidence="2">
    <location>
        <begin position="1"/>
        <end position="69"/>
    </location>
</feature>
<evidence type="ECO:0000313" key="5">
    <source>
        <dbReference type="EMBL" id="KAK8873476.1"/>
    </source>
</evidence>
<dbReference type="PANTHER" id="PTHR10039:SF16">
    <property type="entry name" value="GPI INOSITOL-DEACYLASE"/>
    <property type="match status" value="1"/>
</dbReference>
<dbReference type="InterPro" id="IPR056884">
    <property type="entry name" value="NPHP3-like_N"/>
</dbReference>
<dbReference type="Gene3D" id="3.40.50.1820">
    <property type="entry name" value="alpha/beta hydrolase"/>
    <property type="match status" value="1"/>
</dbReference>
<feature type="compositionally biased region" description="Polar residues" evidence="2">
    <location>
        <begin position="44"/>
        <end position="65"/>
    </location>
</feature>
<dbReference type="SUPFAM" id="SSF50978">
    <property type="entry name" value="WD40 repeat-like"/>
    <property type="match status" value="1"/>
</dbReference>
<dbReference type="PANTHER" id="PTHR10039">
    <property type="entry name" value="AMELOGENIN"/>
    <property type="match status" value="1"/>
</dbReference>
<dbReference type="InterPro" id="IPR054471">
    <property type="entry name" value="GPIID_WHD"/>
</dbReference>
<evidence type="ECO:0000259" key="4">
    <source>
        <dbReference type="Pfam" id="PF24883"/>
    </source>
</evidence>
<evidence type="ECO:0000313" key="6">
    <source>
        <dbReference type="Proteomes" id="UP001390339"/>
    </source>
</evidence>
<keyword evidence="6" id="KW-1185">Reference proteome</keyword>
<dbReference type="Gene3D" id="3.40.50.300">
    <property type="entry name" value="P-loop containing nucleotide triphosphate hydrolases"/>
    <property type="match status" value="1"/>
</dbReference>
<organism evidence="5 6">
    <name type="scientific">Apiospora arundinis</name>
    <dbReference type="NCBI Taxonomy" id="335852"/>
    <lineage>
        <taxon>Eukaryota</taxon>
        <taxon>Fungi</taxon>
        <taxon>Dikarya</taxon>
        <taxon>Ascomycota</taxon>
        <taxon>Pezizomycotina</taxon>
        <taxon>Sordariomycetes</taxon>
        <taxon>Xylariomycetidae</taxon>
        <taxon>Amphisphaeriales</taxon>
        <taxon>Apiosporaceae</taxon>
        <taxon>Apiospora</taxon>
    </lineage>
</organism>
<sequence length="1631" mass="182374">MFRKLTSRRKQSDGGNNADYDVSQDLGSRPVSPKSVEDRRTSDASDSTTVARKMSATSSLSLSRTKTADSGPLGMQVVYTPDNAHKVDIVFVHGLGGTSRWTWSKHRDPELFWPLTFLPLEPDICLARILTFGYNAGFHKSGNVSTSVFDFAKELLFDLKYGKDAQLDDLEMGKVPLIFVVHSLGGLIVKEAYMQGQNDPEYEAIIKAIRAICFLATPHRGSTLAQTLNRILDTTLVTKSKQYVADLMRNSMTLQNLNDQFRHIAPKLDIVSFYETLPTPIGFKAASVMIVERDSSILGYPGEVSKALVADHHDVCKYESIDDPNYVTIRNVLKTLVSKIVAQNNSKRPELSDRRTTLDLKHILGLSELPGADYIFFRDQWTKGTNQWILEEPKFLEWRDDIDFNSSVLWLSGSAATGKSVLAAHVINNMVTNGFCCCYYFIRHSDHHKSTLSLFIRSMALQLAQEVPALSQKLLELAEEAINFETIDPRVTWEKIYKSTLFKLPELQPIYWVVDGLDEAHDPRAFLKLLSDISTSSSPIRVLFTSRRSLDISAGFERLTKELDTYMINIEGHTDDLRQHIDVELSISGPDNLKEDIAQRILESSQNNFLWVRLAVDRINKCYTHAEIQDALQELPRGMEAIYDRMASNIVSKQSRAAQYLAIKILQTVSCAFRTLKVSELPAALGEWSTDMLDLPRTVMDLCGDFVVVDNDGNATLLHLTARDYLVDETNKDRPLHISKESAHKDMFLSSMKCLMSVGLRAKLNRNEWPEFLGYAASCWSSHLVHVSVYDQEAVSVLKKFLSGNWVLTWIHALSACGQLRGLIRASKDIHKFASKRRRSFGDASVDENGVEFLENELFDSWGIDLLRIVGKFGSILKRKPDSIYKAIPPFCPKSSSMYGLFGKSEARSLSISGLSTEVWDDSLARISFTQGSAKSIFASSINAAGPHVAVLASKGDIFLHEASDFTEKLASPLQHQERVDRMQLNSTGTLIVTYGYKTTKVWEISTGRCRVTSDSIESKTRPLSLLFIDNDRTILLGTDDRKVRSLSLQDGPEPTWEILAELEEPELEMHFMNSASHMAFNHDGSMVAVGYRRHPLSAWETDGPIHIGHCRRQDDSAVLRELRELVWHPHEPEVFGVNLEGFVFRWKPYDDEVEELSAAATKLAISKDGSLLATGDGHGRVKLLLASSLSLLHQIAAPDAVFGLAFSPDARRLYDIRGYYANVWEPSALVRLAEETSGETDSFSERKRISPSSDGSVVMHSAVDSVTSVAARPQGRWYCHGTERGVVSLHDTQLHESKDIHASRAKFTIEKIAWSNTGSSVCFFDMSKQLTVLSIDQGGEQSSPLVQQRSTVSLRQSVKGVIQTLMFNPDSTNVFIHTSSELCVINIDSSTVEICENMGDNNICQWITHPARHNCLLGFGGNHLYTFDWDLKQCRKHDLHWPPAQSLHSSSLDASHDPGEWVTKRAMITRDLKHVLLYAVKTNDMAQGEKQLFFVPASALQPDEENIEAPIQLQALSTSLPSRAILIPLALLPRDRLVFISKEYGICCMQLSWMSKSTETRATTKPSFPKTITSFSRRGSANEVAQELFALPGDWVGKDCLAQCILWASEKSLLCPRNGNVAVVKCAGFG</sequence>
<feature type="domain" description="GPI inositol-deacylase winged helix" evidence="3">
    <location>
        <begin position="658"/>
        <end position="730"/>
    </location>
</feature>